<gene>
    <name evidence="10" type="ORF">J2739_001096</name>
</gene>
<reference evidence="10 11" key="1">
    <citation type="submission" date="2023-07" db="EMBL/GenBank/DDBJ databases">
        <title>Sorghum-associated microbial communities from plants grown in Nebraska, USA.</title>
        <authorList>
            <person name="Schachtman D."/>
        </authorList>
    </citation>
    <scope>NUCLEOTIDE SEQUENCE [LARGE SCALE GENOMIC DNA]</scope>
    <source>
        <strain evidence="10 11">DS1781</strain>
    </source>
</reference>
<dbReference type="PANTHER" id="PTHR43442">
    <property type="entry name" value="GLUCONOKINASE-RELATED"/>
    <property type="match status" value="1"/>
</dbReference>
<evidence type="ECO:0000256" key="4">
    <source>
        <dbReference type="ARBA" id="ARBA00022679"/>
    </source>
</evidence>
<protein>
    <recommendedName>
        <fullName evidence="3 9">Gluconokinase</fullName>
        <ecNumber evidence="3 9">2.7.1.12</ecNumber>
    </recommendedName>
</protein>
<comment type="similarity">
    <text evidence="2 9">Belongs to the gluconokinase GntK/GntV family.</text>
</comment>
<evidence type="ECO:0000256" key="3">
    <source>
        <dbReference type="ARBA" id="ARBA00012054"/>
    </source>
</evidence>
<proteinExistence type="inferred from homology"/>
<evidence type="ECO:0000256" key="8">
    <source>
        <dbReference type="ARBA" id="ARBA00048090"/>
    </source>
</evidence>
<name>A0ABU1NBT6_9BURK</name>
<dbReference type="InterPro" id="IPR006001">
    <property type="entry name" value="Therm_gnt_kin"/>
</dbReference>
<evidence type="ECO:0000256" key="6">
    <source>
        <dbReference type="ARBA" id="ARBA00022777"/>
    </source>
</evidence>
<dbReference type="Gene3D" id="3.40.50.300">
    <property type="entry name" value="P-loop containing nucleotide triphosphate hydrolases"/>
    <property type="match status" value="1"/>
</dbReference>
<organism evidence="10 11">
    <name type="scientific">Variovorax soli</name>
    <dbReference type="NCBI Taxonomy" id="376815"/>
    <lineage>
        <taxon>Bacteria</taxon>
        <taxon>Pseudomonadati</taxon>
        <taxon>Pseudomonadota</taxon>
        <taxon>Betaproteobacteria</taxon>
        <taxon>Burkholderiales</taxon>
        <taxon>Comamonadaceae</taxon>
        <taxon>Variovorax</taxon>
    </lineage>
</organism>
<keyword evidence="4 9" id="KW-0808">Transferase</keyword>
<evidence type="ECO:0000256" key="9">
    <source>
        <dbReference type="RuleBase" id="RU363066"/>
    </source>
</evidence>
<keyword evidence="11" id="KW-1185">Reference proteome</keyword>
<evidence type="ECO:0000256" key="2">
    <source>
        <dbReference type="ARBA" id="ARBA00008420"/>
    </source>
</evidence>
<dbReference type="NCBIfam" id="TIGR01313">
    <property type="entry name" value="therm_gnt_kin"/>
    <property type="match status" value="1"/>
</dbReference>
<dbReference type="PANTHER" id="PTHR43442:SF3">
    <property type="entry name" value="GLUCONOKINASE-RELATED"/>
    <property type="match status" value="1"/>
</dbReference>
<evidence type="ECO:0000256" key="5">
    <source>
        <dbReference type="ARBA" id="ARBA00022741"/>
    </source>
</evidence>
<dbReference type="InterPro" id="IPR027417">
    <property type="entry name" value="P-loop_NTPase"/>
</dbReference>
<dbReference type="EMBL" id="JAVDRF010000002">
    <property type="protein sequence ID" value="MDR6535336.1"/>
    <property type="molecule type" value="Genomic_DNA"/>
</dbReference>
<dbReference type="EC" id="2.7.1.12" evidence="3 9"/>
<evidence type="ECO:0000313" key="11">
    <source>
        <dbReference type="Proteomes" id="UP001184230"/>
    </source>
</evidence>
<comment type="pathway">
    <text evidence="1">Carbohydrate acid metabolism.</text>
</comment>
<dbReference type="GO" id="GO:0046316">
    <property type="term" value="F:gluconokinase activity"/>
    <property type="evidence" value="ECO:0007669"/>
    <property type="project" value="UniProtKB-EC"/>
</dbReference>
<comment type="caution">
    <text evidence="10">The sequence shown here is derived from an EMBL/GenBank/DDBJ whole genome shotgun (WGS) entry which is preliminary data.</text>
</comment>
<accession>A0ABU1NBT6</accession>
<evidence type="ECO:0000256" key="1">
    <source>
        <dbReference type="ARBA" id="ARBA00004761"/>
    </source>
</evidence>
<sequence length="167" mass="17916">MGVAGCGKSTVAARLATALGCALIEGDDFHLPQSQHKMRHGIALDDADRWPWLDRLGVLLAEAPGGAVLSCSALKRRYRERLRAAVPALQTVFIDIGPEEARARVAARPAHLFPPSLVASQFEALEPPLGEPGVLRVDAMQPRAVQGEAILRWLGHAAPQPLMETPP</sequence>
<keyword evidence="7 9" id="KW-0067">ATP-binding</keyword>
<evidence type="ECO:0000313" key="10">
    <source>
        <dbReference type="EMBL" id="MDR6535336.1"/>
    </source>
</evidence>
<comment type="catalytic activity">
    <reaction evidence="8 9">
        <text>D-gluconate + ATP = 6-phospho-D-gluconate + ADP + H(+)</text>
        <dbReference type="Rhea" id="RHEA:19433"/>
        <dbReference type="ChEBI" id="CHEBI:15378"/>
        <dbReference type="ChEBI" id="CHEBI:18391"/>
        <dbReference type="ChEBI" id="CHEBI:30616"/>
        <dbReference type="ChEBI" id="CHEBI:58759"/>
        <dbReference type="ChEBI" id="CHEBI:456216"/>
        <dbReference type="EC" id="2.7.1.12"/>
    </reaction>
</comment>
<dbReference type="CDD" id="cd02021">
    <property type="entry name" value="GntK"/>
    <property type="match status" value="1"/>
</dbReference>
<evidence type="ECO:0000256" key="7">
    <source>
        <dbReference type="ARBA" id="ARBA00022840"/>
    </source>
</evidence>
<keyword evidence="6 9" id="KW-0418">Kinase</keyword>
<dbReference type="Pfam" id="PF13671">
    <property type="entry name" value="AAA_33"/>
    <property type="match status" value="1"/>
</dbReference>
<keyword evidence="5 9" id="KW-0547">Nucleotide-binding</keyword>
<dbReference type="SUPFAM" id="SSF52540">
    <property type="entry name" value="P-loop containing nucleoside triphosphate hydrolases"/>
    <property type="match status" value="1"/>
</dbReference>
<dbReference type="Proteomes" id="UP001184230">
    <property type="component" value="Unassembled WGS sequence"/>
</dbReference>